<keyword evidence="1" id="KW-1133">Transmembrane helix</keyword>
<proteinExistence type="predicted"/>
<feature type="transmembrane region" description="Helical" evidence="1">
    <location>
        <begin position="186"/>
        <end position="216"/>
    </location>
</feature>
<dbReference type="EMBL" id="KZ302566">
    <property type="protein sequence ID" value="PFH45101.1"/>
    <property type="molecule type" value="Genomic_DNA"/>
</dbReference>
<name>A0A2A9NA27_9AGAR</name>
<accession>A0A2A9NA27</accession>
<evidence type="ECO:0000313" key="2">
    <source>
        <dbReference type="EMBL" id="PFH45101.1"/>
    </source>
</evidence>
<organism evidence="2 3">
    <name type="scientific">Amanita thiersii Skay4041</name>
    <dbReference type="NCBI Taxonomy" id="703135"/>
    <lineage>
        <taxon>Eukaryota</taxon>
        <taxon>Fungi</taxon>
        <taxon>Dikarya</taxon>
        <taxon>Basidiomycota</taxon>
        <taxon>Agaricomycotina</taxon>
        <taxon>Agaricomycetes</taxon>
        <taxon>Agaricomycetidae</taxon>
        <taxon>Agaricales</taxon>
        <taxon>Pluteineae</taxon>
        <taxon>Amanitaceae</taxon>
        <taxon>Amanita</taxon>
    </lineage>
</organism>
<protein>
    <submittedName>
        <fullName evidence="2">Uncharacterized protein</fullName>
    </submittedName>
</protein>
<evidence type="ECO:0000313" key="3">
    <source>
        <dbReference type="Proteomes" id="UP000242287"/>
    </source>
</evidence>
<dbReference type="Gene3D" id="2.180.10.10">
    <property type="entry name" value="RHS repeat-associated core"/>
    <property type="match status" value="1"/>
</dbReference>
<dbReference type="PANTHER" id="PTHR32305">
    <property type="match status" value="1"/>
</dbReference>
<keyword evidence="3" id="KW-1185">Reference proteome</keyword>
<gene>
    <name evidence="2" type="ORF">AMATHDRAFT_51801</name>
</gene>
<sequence length="404" mass="43309">MGRLVKATSTSGDTTKTTIYVSDGYEVDLTSINGNITEELHTSYLIHEHRLASVSINQTTNSSVIYYYHHDHLGSVIGASDRDGMMVTYYEYDAYGKVTSTGEDVSRYKYSGKQLFGSIYDFGARFYDPDVGFHLRVSTCTHSREMILSITSIQMDMNLYAGGTGNYSTKFYISVSIYCHRLGIGLMVAGLIVLTLIPGLGVTGLTAAVMTFGGNALLGAGFTSFFTDYDSDPGSWWLQMGLGTVLGGLGGFIGPALGKGIGKGSQIAISRLLPAKITQRALQGSKVTFAGRIGAKTLGETLAGGLLGGVQEFYVSGTFGDKRGLELLSAMGSSALLGLQGGFVLGAVTRGLGNTAKVVRRMWQNRAATRLGNSMSLNSLDSEDYLKYFMDDLPRDIPMIHGLS</sequence>
<keyword evidence="1" id="KW-0472">Membrane</keyword>
<evidence type="ECO:0000256" key="1">
    <source>
        <dbReference type="SAM" id="Phobius"/>
    </source>
</evidence>
<reference evidence="2 3" key="1">
    <citation type="submission" date="2014-02" db="EMBL/GenBank/DDBJ databases">
        <title>Transposable element dynamics among asymbiotic and ectomycorrhizal Amanita fungi.</title>
        <authorList>
            <consortium name="DOE Joint Genome Institute"/>
            <person name="Hess J."/>
            <person name="Skrede I."/>
            <person name="Wolfe B."/>
            <person name="LaButti K."/>
            <person name="Ohm R.A."/>
            <person name="Grigoriev I.V."/>
            <person name="Pringle A."/>
        </authorList>
    </citation>
    <scope>NUCLEOTIDE SEQUENCE [LARGE SCALE GENOMIC DNA]</scope>
    <source>
        <strain evidence="2 3">SKay4041</strain>
    </source>
</reference>
<dbReference type="PANTHER" id="PTHR32305:SF15">
    <property type="entry name" value="PROTEIN RHSA-RELATED"/>
    <property type="match status" value="1"/>
</dbReference>
<dbReference type="AlphaFoldDB" id="A0A2A9NA27"/>
<dbReference type="Proteomes" id="UP000242287">
    <property type="component" value="Unassembled WGS sequence"/>
</dbReference>
<feature type="transmembrane region" description="Helical" evidence="1">
    <location>
        <begin position="236"/>
        <end position="257"/>
    </location>
</feature>
<dbReference type="STRING" id="703135.A0A2A9NA27"/>
<dbReference type="InterPro" id="IPR050708">
    <property type="entry name" value="T6SS_VgrG/RHS"/>
</dbReference>
<keyword evidence="1" id="KW-0812">Transmembrane</keyword>